<feature type="signal peptide" evidence="1">
    <location>
        <begin position="1"/>
        <end position="27"/>
    </location>
</feature>
<evidence type="ECO:0000313" key="3">
    <source>
        <dbReference type="Proteomes" id="UP000618754"/>
    </source>
</evidence>
<dbReference type="EMBL" id="JACWMW010000003">
    <property type="protein sequence ID" value="MBD1386515.1"/>
    <property type="molecule type" value="Genomic_DNA"/>
</dbReference>
<dbReference type="RefSeq" id="WP_191176361.1">
    <property type="nucleotide sequence ID" value="NZ_JACWMW010000003.1"/>
</dbReference>
<protein>
    <recommendedName>
        <fullName evidence="4">DUF4105 domain-containing protein</fullName>
    </recommendedName>
</protein>
<feature type="chain" id="PRO_5047524245" description="DUF4105 domain-containing protein" evidence="1">
    <location>
        <begin position="28"/>
        <end position="390"/>
    </location>
</feature>
<proteinExistence type="predicted"/>
<organism evidence="2 3">
    <name type="scientific">Mucilaginibacter rigui</name>
    <dbReference type="NCBI Taxonomy" id="534635"/>
    <lineage>
        <taxon>Bacteria</taxon>
        <taxon>Pseudomonadati</taxon>
        <taxon>Bacteroidota</taxon>
        <taxon>Sphingobacteriia</taxon>
        <taxon>Sphingobacteriales</taxon>
        <taxon>Sphingobacteriaceae</taxon>
        <taxon>Mucilaginibacter</taxon>
    </lineage>
</organism>
<sequence>MKSSYRSVYFKLVLLALLINSSFVANAQLSASMPYQRDKADTIQTIPFTDNKEYTSESAPAKAFSVFDDDDDNSLQKTISLNLSKSQERKQLMSYLKQLELGNTIAENQKNNKALYRFANLFARLKLYPLAMKCFFKTIDRENKKAKKNADKLVDADDRVNMDELPINIKDDSLLSVQAEKAKTTKSKYTNYKRISNTFNDGKTAIAYALLFHVKQPVSGKPKVFVFSNTGHTFITLIKYNADSTYVSCSFGFYPKSEKILFATPWDPSSASQFKNDAGHKWDEVVGKFISQKSFEKILNLTKKYGDLEYHLSNNNCTDFSLEAANLAGLSIPETKAKWPLGYGSNPGTTGQSLMDGKYNNTDSQPNANIFRSLNITLAEKQFIYPPSKK</sequence>
<evidence type="ECO:0008006" key="4">
    <source>
        <dbReference type="Google" id="ProtNLM"/>
    </source>
</evidence>
<accession>A0ABR7X7G1</accession>
<comment type="caution">
    <text evidence="2">The sequence shown here is derived from an EMBL/GenBank/DDBJ whole genome shotgun (WGS) entry which is preliminary data.</text>
</comment>
<name>A0ABR7X7G1_9SPHI</name>
<keyword evidence="1" id="KW-0732">Signal</keyword>
<evidence type="ECO:0000256" key="1">
    <source>
        <dbReference type="SAM" id="SignalP"/>
    </source>
</evidence>
<dbReference type="Proteomes" id="UP000618754">
    <property type="component" value="Unassembled WGS sequence"/>
</dbReference>
<gene>
    <name evidence="2" type="ORF">IDJ75_14610</name>
</gene>
<evidence type="ECO:0000313" key="2">
    <source>
        <dbReference type="EMBL" id="MBD1386515.1"/>
    </source>
</evidence>
<keyword evidence="3" id="KW-1185">Reference proteome</keyword>
<reference evidence="2 3" key="1">
    <citation type="submission" date="2020-09" db="EMBL/GenBank/DDBJ databases">
        <title>Novel species of Mucilaginibacter isolated from a glacier on the Tibetan Plateau.</title>
        <authorList>
            <person name="Liu Q."/>
            <person name="Xin Y.-H."/>
        </authorList>
    </citation>
    <scope>NUCLEOTIDE SEQUENCE [LARGE SCALE GENOMIC DNA]</scope>
    <source>
        <strain evidence="2 3">CGMCC 1.13878</strain>
    </source>
</reference>